<comment type="similarity">
    <text evidence="1 4 6">Belongs to the pyrroline-5-carboxylate reductase family.</text>
</comment>
<name>A0ABU3BMZ2_9BACT</name>
<evidence type="ECO:0000259" key="7">
    <source>
        <dbReference type="Pfam" id="PF03807"/>
    </source>
</evidence>
<dbReference type="EMBL" id="JAVRHT010000003">
    <property type="protein sequence ID" value="MDT0630625.1"/>
    <property type="molecule type" value="Genomic_DNA"/>
</dbReference>
<evidence type="ECO:0000256" key="4">
    <source>
        <dbReference type="HAMAP-Rule" id="MF_01925"/>
    </source>
</evidence>
<protein>
    <recommendedName>
        <fullName evidence="4 5">Pyrroline-5-carboxylate reductase</fullName>
        <shortName evidence="4">P5C reductase</shortName>
        <shortName evidence="4">P5CR</shortName>
        <ecNumber evidence="4 5">1.5.1.2</ecNumber>
    </recommendedName>
    <alternativeName>
        <fullName evidence="4">PCA reductase</fullName>
    </alternativeName>
</protein>
<evidence type="ECO:0000313" key="9">
    <source>
        <dbReference type="EMBL" id="MDT0630625.1"/>
    </source>
</evidence>
<evidence type="ECO:0000256" key="1">
    <source>
        <dbReference type="ARBA" id="ARBA00005525"/>
    </source>
</evidence>
<dbReference type="PANTHER" id="PTHR11645">
    <property type="entry name" value="PYRROLINE-5-CARBOXYLATE REDUCTASE"/>
    <property type="match status" value="1"/>
</dbReference>
<dbReference type="Gene3D" id="1.10.3730.10">
    <property type="entry name" value="ProC C-terminal domain-like"/>
    <property type="match status" value="1"/>
</dbReference>
<dbReference type="EC" id="1.5.1.2" evidence="4 5"/>
<comment type="caution">
    <text evidence="9">The sequence shown here is derived from an EMBL/GenBank/DDBJ whole genome shotgun (WGS) entry which is preliminary data.</text>
</comment>
<keyword evidence="10" id="KW-1185">Reference proteome</keyword>
<dbReference type="InterPro" id="IPR008927">
    <property type="entry name" value="6-PGluconate_DH-like_C_sf"/>
</dbReference>
<comment type="pathway">
    <text evidence="4 6">Amino-acid biosynthesis; L-proline biosynthesis; L-proline from L-glutamate 5-semialdehyde: step 1/1.</text>
</comment>
<accession>A0ABU3BMZ2</accession>
<dbReference type="SUPFAM" id="SSF51735">
    <property type="entry name" value="NAD(P)-binding Rossmann-fold domains"/>
    <property type="match status" value="1"/>
</dbReference>
<sequence length="276" mass="28117">MLRDQTLAVLGAGHIGRALVGGLLRGDDLAAGQIRVTRRDASGLDELRERLPGVTATTDNVGAVRGATVVLVSVKPQNAGALFDEVRDHVSPGALVLSTLAGVTTRAIAGALGQPLAVVRAMPNTPALVDEAATAIAGGAGASGQHVALAREVFAAVGIVEVVPEYLMDAVTGLSGSGPAYVFMVIEALTDAGVKQGLPRTVAARLAAQTVLGAARLAIETGRHPAILRDEVTTPGGTTISAVAELEKHGLRTMLIDAVGIATERSRELSVVARDE</sequence>
<dbReference type="HAMAP" id="MF_01925">
    <property type="entry name" value="P5C_reductase"/>
    <property type="match status" value="1"/>
</dbReference>
<keyword evidence="4" id="KW-0963">Cytoplasm</keyword>
<evidence type="ECO:0000256" key="6">
    <source>
        <dbReference type="RuleBase" id="RU003903"/>
    </source>
</evidence>
<gene>
    <name evidence="4 9" type="primary">proC</name>
    <name evidence="9" type="ORF">RM540_02595</name>
</gene>
<evidence type="ECO:0000256" key="3">
    <source>
        <dbReference type="ARBA" id="ARBA00023002"/>
    </source>
</evidence>
<dbReference type="Pfam" id="PF14748">
    <property type="entry name" value="P5CR_dimer"/>
    <property type="match status" value="1"/>
</dbReference>
<evidence type="ECO:0000256" key="5">
    <source>
        <dbReference type="NCBIfam" id="TIGR00112"/>
    </source>
</evidence>
<keyword evidence="4 6" id="KW-0641">Proline biosynthesis</keyword>
<reference evidence="9 10" key="1">
    <citation type="submission" date="2023-09" db="EMBL/GenBank/DDBJ databases">
        <authorList>
            <person name="Rey-Velasco X."/>
        </authorList>
    </citation>
    <scope>NUCLEOTIDE SEQUENCE [LARGE SCALE GENOMIC DNA]</scope>
    <source>
        <strain evidence="9 10">F394</strain>
    </source>
</reference>
<dbReference type="SUPFAM" id="SSF48179">
    <property type="entry name" value="6-phosphogluconate dehydrogenase C-terminal domain-like"/>
    <property type="match status" value="1"/>
</dbReference>
<dbReference type="Gene3D" id="3.40.50.720">
    <property type="entry name" value="NAD(P)-binding Rossmann-like Domain"/>
    <property type="match status" value="1"/>
</dbReference>
<comment type="catalytic activity">
    <reaction evidence="4">
        <text>L-proline + NAD(+) = (S)-1-pyrroline-5-carboxylate + NADH + 2 H(+)</text>
        <dbReference type="Rhea" id="RHEA:14105"/>
        <dbReference type="ChEBI" id="CHEBI:15378"/>
        <dbReference type="ChEBI" id="CHEBI:17388"/>
        <dbReference type="ChEBI" id="CHEBI:57540"/>
        <dbReference type="ChEBI" id="CHEBI:57945"/>
        <dbReference type="ChEBI" id="CHEBI:60039"/>
        <dbReference type="EC" id="1.5.1.2"/>
    </reaction>
</comment>
<dbReference type="InterPro" id="IPR036291">
    <property type="entry name" value="NAD(P)-bd_dom_sf"/>
</dbReference>
<evidence type="ECO:0000256" key="2">
    <source>
        <dbReference type="ARBA" id="ARBA00022857"/>
    </source>
</evidence>
<keyword evidence="2 4" id="KW-0521">NADP</keyword>
<evidence type="ECO:0000259" key="8">
    <source>
        <dbReference type="Pfam" id="PF14748"/>
    </source>
</evidence>
<dbReference type="PANTHER" id="PTHR11645:SF0">
    <property type="entry name" value="PYRROLINE-5-CARBOXYLATE REDUCTASE 3"/>
    <property type="match status" value="1"/>
</dbReference>
<dbReference type="InterPro" id="IPR028939">
    <property type="entry name" value="P5C_Rdtase_cat_N"/>
</dbReference>
<keyword evidence="4 6" id="KW-0028">Amino-acid biosynthesis</keyword>
<keyword evidence="3 4" id="KW-0560">Oxidoreductase</keyword>
<comment type="subcellular location">
    <subcellularLocation>
        <location evidence="4">Cytoplasm</location>
    </subcellularLocation>
</comment>
<dbReference type="PIRSF" id="PIRSF000193">
    <property type="entry name" value="Pyrrol-5-carb_rd"/>
    <property type="match status" value="1"/>
</dbReference>
<dbReference type="Pfam" id="PF03807">
    <property type="entry name" value="F420_oxidored"/>
    <property type="match status" value="1"/>
</dbReference>
<dbReference type="InterPro" id="IPR029036">
    <property type="entry name" value="P5CR_dimer"/>
</dbReference>
<organism evidence="9 10">
    <name type="scientific">Rubrivirga litoralis</name>
    <dbReference type="NCBI Taxonomy" id="3075598"/>
    <lineage>
        <taxon>Bacteria</taxon>
        <taxon>Pseudomonadati</taxon>
        <taxon>Rhodothermota</taxon>
        <taxon>Rhodothermia</taxon>
        <taxon>Rhodothermales</taxon>
        <taxon>Rubricoccaceae</taxon>
        <taxon>Rubrivirga</taxon>
    </lineage>
</organism>
<evidence type="ECO:0000313" key="10">
    <source>
        <dbReference type="Proteomes" id="UP001267426"/>
    </source>
</evidence>
<dbReference type="InterPro" id="IPR053790">
    <property type="entry name" value="P5CR-like_CS"/>
</dbReference>
<dbReference type="NCBIfam" id="TIGR00112">
    <property type="entry name" value="proC"/>
    <property type="match status" value="1"/>
</dbReference>
<dbReference type="RefSeq" id="WP_311661857.1">
    <property type="nucleotide sequence ID" value="NZ_JAVRHT010000003.1"/>
</dbReference>
<proteinExistence type="inferred from homology"/>
<comment type="catalytic activity">
    <reaction evidence="4 6">
        <text>L-proline + NADP(+) = (S)-1-pyrroline-5-carboxylate + NADPH + 2 H(+)</text>
        <dbReference type="Rhea" id="RHEA:14109"/>
        <dbReference type="ChEBI" id="CHEBI:15378"/>
        <dbReference type="ChEBI" id="CHEBI:17388"/>
        <dbReference type="ChEBI" id="CHEBI:57783"/>
        <dbReference type="ChEBI" id="CHEBI:58349"/>
        <dbReference type="ChEBI" id="CHEBI:60039"/>
        <dbReference type="EC" id="1.5.1.2"/>
    </reaction>
</comment>
<dbReference type="InterPro" id="IPR000304">
    <property type="entry name" value="Pyrroline-COOH_reductase"/>
</dbReference>
<feature type="domain" description="Pyrroline-5-carboxylate reductase dimerisation" evidence="8">
    <location>
        <begin position="165"/>
        <end position="269"/>
    </location>
</feature>
<dbReference type="PROSITE" id="PS00521">
    <property type="entry name" value="P5CR"/>
    <property type="match status" value="1"/>
</dbReference>
<feature type="domain" description="Pyrroline-5-carboxylate reductase catalytic N-terminal" evidence="7">
    <location>
        <begin position="7"/>
        <end position="102"/>
    </location>
</feature>
<dbReference type="GO" id="GO:0004735">
    <property type="term" value="F:pyrroline-5-carboxylate reductase activity"/>
    <property type="evidence" value="ECO:0007669"/>
    <property type="project" value="UniProtKB-EC"/>
</dbReference>
<comment type="function">
    <text evidence="4">Catalyzes the reduction of 1-pyrroline-5-carboxylate (PCA) to L-proline.</text>
</comment>
<dbReference type="Proteomes" id="UP001267426">
    <property type="component" value="Unassembled WGS sequence"/>
</dbReference>